<organism evidence="1 2">
    <name type="scientific">Brucella rhizosphaerae</name>
    <dbReference type="NCBI Taxonomy" id="571254"/>
    <lineage>
        <taxon>Bacteria</taxon>
        <taxon>Pseudomonadati</taxon>
        <taxon>Pseudomonadota</taxon>
        <taxon>Alphaproteobacteria</taxon>
        <taxon>Hyphomicrobiales</taxon>
        <taxon>Brucellaceae</taxon>
        <taxon>Brucella/Ochrobactrum group</taxon>
        <taxon>Brucella</taxon>
    </lineage>
</organism>
<evidence type="ECO:0000313" key="2">
    <source>
        <dbReference type="Proteomes" id="UP000216345"/>
    </source>
</evidence>
<accession>A0A256FHQ5</accession>
<gene>
    <name evidence="1" type="ORF">CEV32_0298</name>
</gene>
<proteinExistence type="predicted"/>
<comment type="caution">
    <text evidence="1">The sequence shown here is derived from an EMBL/GenBank/DDBJ whole genome shotgun (WGS) entry which is preliminary data.</text>
</comment>
<dbReference type="AlphaFoldDB" id="A0A256FHQ5"/>
<dbReference type="Proteomes" id="UP000216345">
    <property type="component" value="Unassembled WGS sequence"/>
</dbReference>
<keyword evidence="2" id="KW-1185">Reference proteome</keyword>
<sequence>MQVSHKRILLNAAFCKHLKNKPVSDNGSEKNYNFVLRRDTLPEPFTSGSGPMISNLILDGGGRATGGIRINKDIVCPVVDIDTYKGLSCINIDTVTKHLDRQGYEGSLNGSFLFKCLSIFRSAEEKSTVIDRFSDEQEGRNKKTINSKTNVFENIDIGGLNVNGVKMIGLNEQISQYLYADAYCACLSRNEFKQHRLDTFRQNGNKDLEYFVTYDLHKLLIALDAVVQESGLWQSHLALSRPVVYSVKDSIQMVESSAKYFDSENAISAFLKIAFVKDTKFSHEDEYRILMASPSSLGKLAGQTQSHIFRDQRIADAIVSHGRGATSDQFSF</sequence>
<dbReference type="EMBL" id="NNRK01000026">
    <property type="protein sequence ID" value="OYR14300.1"/>
    <property type="molecule type" value="Genomic_DNA"/>
</dbReference>
<protein>
    <submittedName>
        <fullName evidence="1">Uncharacterized protein</fullName>
    </submittedName>
</protein>
<evidence type="ECO:0000313" key="1">
    <source>
        <dbReference type="EMBL" id="OYR14300.1"/>
    </source>
</evidence>
<dbReference type="RefSeq" id="WP_143128815.1">
    <property type="nucleotide sequence ID" value="NZ_JBHEEL010000001.1"/>
</dbReference>
<reference evidence="1 2" key="1">
    <citation type="submission" date="2017-07" db="EMBL/GenBank/DDBJ databases">
        <title>Phylogenetic study on the rhizospheric bacterium Ochrobactrum sp. A44.</title>
        <authorList>
            <person name="Krzyzanowska D.M."/>
            <person name="Ossowicki A."/>
            <person name="Rajewska M."/>
            <person name="Maciag T."/>
            <person name="Kaczynski Z."/>
            <person name="Czerwicka M."/>
            <person name="Jafra S."/>
        </authorList>
    </citation>
    <scope>NUCLEOTIDE SEQUENCE [LARGE SCALE GENOMIC DNA]</scope>
    <source>
        <strain evidence="1 2">PR17</strain>
    </source>
</reference>
<name>A0A256FHQ5_9HYPH</name>
<dbReference type="OrthoDB" id="8480077at2"/>